<keyword evidence="9" id="KW-1185">Reference proteome</keyword>
<dbReference type="AlphaFoldDB" id="A0AAN8QY88"/>
<dbReference type="EMBL" id="JAGTTL010000011">
    <property type="protein sequence ID" value="KAK6316521.1"/>
    <property type="molecule type" value="Genomic_DNA"/>
</dbReference>
<proteinExistence type="predicted"/>
<feature type="region of interest" description="Disordered" evidence="7">
    <location>
        <begin position="383"/>
        <end position="423"/>
    </location>
</feature>
<reference evidence="8 9" key="1">
    <citation type="submission" date="2021-04" db="EMBL/GenBank/DDBJ databases">
        <authorList>
            <person name="De Guttry C."/>
            <person name="Zahm M."/>
            <person name="Klopp C."/>
            <person name="Cabau C."/>
            <person name="Louis A."/>
            <person name="Berthelot C."/>
            <person name="Parey E."/>
            <person name="Roest Crollius H."/>
            <person name="Montfort J."/>
            <person name="Robinson-Rechavi M."/>
            <person name="Bucao C."/>
            <person name="Bouchez O."/>
            <person name="Gislard M."/>
            <person name="Lluch J."/>
            <person name="Milhes M."/>
            <person name="Lampietro C."/>
            <person name="Lopez Roques C."/>
            <person name="Donnadieu C."/>
            <person name="Braasch I."/>
            <person name="Desvignes T."/>
            <person name="Postlethwait J."/>
            <person name="Bobe J."/>
            <person name="Wedekind C."/>
            <person name="Guiguen Y."/>
        </authorList>
    </citation>
    <scope>NUCLEOTIDE SEQUENCE [LARGE SCALE GENOMIC DNA]</scope>
    <source>
        <strain evidence="8">Cs_M1</strain>
        <tissue evidence="8">Blood</tissue>
    </source>
</reference>
<evidence type="ECO:0000256" key="3">
    <source>
        <dbReference type="ARBA" id="ARBA00022553"/>
    </source>
</evidence>
<comment type="subcellular location">
    <subcellularLocation>
        <location evidence="1">Cell membrane</location>
        <topology evidence="1">Lipid-anchor</topology>
        <orientation evidence="1">Cytoplasmic side</orientation>
    </subcellularLocation>
</comment>
<dbReference type="PANTHER" id="PTHR10498">
    <property type="entry name" value="PARALEMMIN-RELATED"/>
    <property type="match status" value="1"/>
</dbReference>
<evidence type="ECO:0000256" key="2">
    <source>
        <dbReference type="ARBA" id="ARBA00022475"/>
    </source>
</evidence>
<feature type="region of interest" description="Disordered" evidence="7">
    <location>
        <begin position="892"/>
        <end position="921"/>
    </location>
</feature>
<feature type="region of interest" description="Disordered" evidence="7">
    <location>
        <begin position="213"/>
        <end position="255"/>
    </location>
</feature>
<feature type="region of interest" description="Disordered" evidence="7">
    <location>
        <begin position="48"/>
        <end position="72"/>
    </location>
</feature>
<feature type="compositionally biased region" description="Pro residues" evidence="7">
    <location>
        <begin position="806"/>
        <end position="829"/>
    </location>
</feature>
<name>A0AAN8QY88_9TELE</name>
<protein>
    <recommendedName>
        <fullName evidence="10">A-kinase anchor protein 2-like</fullName>
    </recommendedName>
</protein>
<feature type="compositionally biased region" description="Acidic residues" evidence="7">
    <location>
        <begin position="1066"/>
        <end position="1076"/>
    </location>
</feature>
<comment type="caution">
    <text evidence="8">The sequence shown here is derived from an EMBL/GenBank/DDBJ whole genome shotgun (WGS) entry which is preliminary data.</text>
</comment>
<organism evidence="8 9">
    <name type="scientific">Coregonus suidteri</name>
    <dbReference type="NCBI Taxonomy" id="861788"/>
    <lineage>
        <taxon>Eukaryota</taxon>
        <taxon>Metazoa</taxon>
        <taxon>Chordata</taxon>
        <taxon>Craniata</taxon>
        <taxon>Vertebrata</taxon>
        <taxon>Euteleostomi</taxon>
        <taxon>Actinopterygii</taxon>
        <taxon>Neopterygii</taxon>
        <taxon>Teleostei</taxon>
        <taxon>Protacanthopterygii</taxon>
        <taxon>Salmoniformes</taxon>
        <taxon>Salmonidae</taxon>
        <taxon>Coregoninae</taxon>
        <taxon>Coregonus</taxon>
    </lineage>
</organism>
<sequence>MEVEAHPESCYPSQGLNGQGNKHQPQPLDIEVAHEIAYLDEVLESNCCDPGVDTTPSPSNGTATPEKHPREVSIDGTGPSVHISNTDTTCPQTNHEVIVEGRKQTILIEHQDVNYTNNTYNTKPNGHSGPMGGEQENYRKQRGETTSPTMTTIKKEARFELRAFKEEKKPSKLFDPCEKEVRVKKVRPSDEVAELERERLELIRGQAVKKNPDMGTKWWNPPQEKSLEEELEPDKLESHRKYEERKQQMRSEFTGGMSQTYTQYSMTFDPNADPEPGRDTPELFQSTKEDIVVEQIDFSTARKQFLQIERARQQAAERSQVTAPKRDVAPQLYSAKPFSRSPDTVTHVERSSGYVTVSYSSYQGSPLEGSDATNTTVRAERIYCSPGGSQSPTSTLGRGLGLGLGKGDPSNSGPKEDWMENRDRDGDFTCARAIMTILKDEKDSLSLQHCSSSLHSPSTSLSSCHPEECDSGLGELSLRSLDNTTLDDFSMNNVSDSGASNETMTAYLGETSLGEYSFPSTPQATTPVNGKMEGGTPMSPGEQNEGRGTPMSPGEQNEGRGTPMSPGEQNEGRGTPMSPGEQNEGRGTPMSPGEQNEGSQSLLEEELEYHAGILVQSVIQHAMMNQNQTQQGEEWQGVALAAPQSSPLPLQERHVDLDVLPPSSGNLLSQPTEYQSPAPLYLQSPTPLYLQSPTPLDLQSPAPLDLQSPTPLDSPPSPLQQSPTPLQSLQSAPPQYQSTPSPQPLSPPAQFQSSPTQHQSPSPQLQPLLTPMERPAYASPPQRSSSGGPKILIQSALSRSLALNPDPVPARTPVLIPPRPIEPYQPPELSPTLSEKDQFSFFSKYSEAAELRSTAAGTKAQETEQSAGPFKLRSRKQRTLSMIEEEIRAAQEREEELKKQRQRPGAVRSGLDPRTNQTGRPKTITIIPRDQHKTNSLPAKLTLSGSLPPTKLTLSGSLPAKLTLSGSLPAKLTLTSKTAPGKIEKMRPMPPASPSSSENPLPSPVLDLGGSGCPKNFMQTLMEDYETHKVKRLEKVEDSSVLEATRVTRRKSNMALRWEAGLYTNEDGEEEEEEDLVGCPVT</sequence>
<feature type="region of interest" description="Disordered" evidence="7">
    <location>
        <begin position="975"/>
        <end position="1001"/>
    </location>
</feature>
<feature type="compositionally biased region" description="Basic and acidic residues" evidence="7">
    <location>
        <begin position="225"/>
        <end position="249"/>
    </location>
</feature>
<keyword evidence="5" id="KW-0472">Membrane</keyword>
<feature type="compositionally biased region" description="Polar residues" evidence="7">
    <location>
        <begin position="11"/>
        <end position="24"/>
    </location>
</feature>
<evidence type="ECO:0000256" key="7">
    <source>
        <dbReference type="SAM" id="MobiDB-lite"/>
    </source>
</evidence>
<keyword evidence="2" id="KW-1003">Cell membrane</keyword>
<feature type="region of interest" description="Disordered" evidence="7">
    <location>
        <begin position="120"/>
        <end position="147"/>
    </location>
</feature>
<keyword evidence="3" id="KW-0597">Phosphoprotein</keyword>
<evidence type="ECO:0000256" key="6">
    <source>
        <dbReference type="ARBA" id="ARBA00023288"/>
    </source>
</evidence>
<feature type="compositionally biased region" description="Polar residues" evidence="7">
    <location>
        <begin position="518"/>
        <end position="528"/>
    </location>
</feature>
<evidence type="ECO:0000256" key="1">
    <source>
        <dbReference type="ARBA" id="ARBA00004342"/>
    </source>
</evidence>
<feature type="region of interest" description="Disordered" evidence="7">
    <location>
        <begin position="514"/>
        <end position="601"/>
    </location>
</feature>
<evidence type="ECO:0008006" key="10">
    <source>
        <dbReference type="Google" id="ProtNLM"/>
    </source>
</evidence>
<evidence type="ECO:0000256" key="5">
    <source>
        <dbReference type="ARBA" id="ARBA00023136"/>
    </source>
</evidence>
<feature type="compositionally biased region" description="Low complexity" evidence="7">
    <location>
        <begin position="748"/>
        <end position="771"/>
    </location>
</feature>
<evidence type="ECO:0000313" key="8">
    <source>
        <dbReference type="EMBL" id="KAK6316521.1"/>
    </source>
</evidence>
<feature type="compositionally biased region" description="Basic and acidic residues" evidence="7">
    <location>
        <begin position="414"/>
        <end position="423"/>
    </location>
</feature>
<dbReference type="PANTHER" id="PTHR10498:SF24">
    <property type="entry name" value="A-KINASE ANCHOR PROTEIN 2 ISOFORM 3 (AKAP2)"/>
    <property type="match status" value="1"/>
</dbReference>
<evidence type="ECO:0000313" key="9">
    <source>
        <dbReference type="Proteomes" id="UP001356427"/>
    </source>
</evidence>
<keyword evidence="4" id="KW-0175">Coiled coil</keyword>
<feature type="region of interest" description="Disordered" evidence="7">
    <location>
        <begin position="851"/>
        <end position="876"/>
    </location>
</feature>
<dbReference type="GO" id="GO:0005886">
    <property type="term" value="C:plasma membrane"/>
    <property type="evidence" value="ECO:0007669"/>
    <property type="project" value="UniProtKB-SubCell"/>
</dbReference>
<evidence type="ECO:0000256" key="4">
    <source>
        <dbReference type="ARBA" id="ARBA00023054"/>
    </source>
</evidence>
<feature type="compositionally biased region" description="Polar residues" evidence="7">
    <location>
        <begin position="683"/>
        <end position="694"/>
    </location>
</feature>
<dbReference type="Proteomes" id="UP001356427">
    <property type="component" value="Unassembled WGS sequence"/>
</dbReference>
<feature type="compositionally biased region" description="Polar residues" evidence="7">
    <location>
        <begin position="663"/>
        <end position="675"/>
    </location>
</feature>
<feature type="compositionally biased region" description="Low complexity" evidence="7">
    <location>
        <begin position="719"/>
        <end position="740"/>
    </location>
</feature>
<feature type="region of interest" description="Disordered" evidence="7">
    <location>
        <begin position="639"/>
        <end position="834"/>
    </location>
</feature>
<gene>
    <name evidence="8" type="ORF">J4Q44_G00140450</name>
</gene>
<accession>A0AAN8QY88</accession>
<feature type="compositionally biased region" description="Polar residues" evidence="7">
    <location>
        <begin position="54"/>
        <end position="63"/>
    </location>
</feature>
<feature type="region of interest" description="Disordered" evidence="7">
    <location>
        <begin position="1"/>
        <end position="26"/>
    </location>
</feature>
<keyword evidence="6" id="KW-0449">Lipoprotein</keyword>
<feature type="region of interest" description="Disordered" evidence="7">
    <location>
        <begin position="1062"/>
        <end position="1082"/>
    </location>
</feature>